<gene>
    <name evidence="5" type="primary">LOC102800721</name>
</gene>
<sequence length="148" mass="16130">MFTICKVTLCFSLVVTLGFSAVLGYSYSCTFPCDVESCPPTNCKGGMVDDSCGCCKICAKQVDERCGGLGDDYCDEGLYCSGPAHGDYITGFGTCQYKSDHLVSCENFYTGCNIENSECRCGNNVKACSNPFSYTDKKQCRRTLARMQ</sequence>
<feature type="non-terminal residue" evidence="5">
    <location>
        <position position="148"/>
    </location>
</feature>
<evidence type="ECO:0000313" key="4">
    <source>
        <dbReference type="Proteomes" id="UP000694865"/>
    </source>
</evidence>
<protein>
    <submittedName>
        <fullName evidence="5">Cysteine-rich motor neuron 1 protein-like</fullName>
    </submittedName>
</protein>
<feature type="chain" id="PRO_5046103035" evidence="2">
    <location>
        <begin position="25"/>
        <end position="148"/>
    </location>
</feature>
<evidence type="ECO:0000259" key="3">
    <source>
        <dbReference type="PROSITE" id="PS51323"/>
    </source>
</evidence>
<feature type="domain" description="IGFBP N-terminal" evidence="3">
    <location>
        <begin position="25"/>
        <end position="98"/>
    </location>
</feature>
<reference evidence="5" key="1">
    <citation type="submission" date="2025-08" db="UniProtKB">
        <authorList>
            <consortium name="RefSeq"/>
        </authorList>
    </citation>
    <scope>IDENTIFICATION</scope>
    <source>
        <tissue evidence="5">Testes</tissue>
    </source>
</reference>
<dbReference type="SUPFAM" id="SSF57184">
    <property type="entry name" value="Growth factor receptor domain"/>
    <property type="match status" value="1"/>
</dbReference>
<keyword evidence="4" id="KW-1185">Reference proteome</keyword>
<dbReference type="InterPro" id="IPR000867">
    <property type="entry name" value="IGFBP-like"/>
</dbReference>
<evidence type="ECO:0000256" key="2">
    <source>
        <dbReference type="SAM" id="SignalP"/>
    </source>
</evidence>
<name>A0ABM0LYW9_SACKO</name>
<dbReference type="SMART" id="SM00121">
    <property type="entry name" value="IB"/>
    <property type="match status" value="1"/>
</dbReference>
<keyword evidence="2" id="KW-0732">Signal</keyword>
<organism evidence="4 5">
    <name type="scientific">Saccoglossus kowalevskii</name>
    <name type="common">Acorn worm</name>
    <dbReference type="NCBI Taxonomy" id="10224"/>
    <lineage>
        <taxon>Eukaryota</taxon>
        <taxon>Metazoa</taxon>
        <taxon>Hemichordata</taxon>
        <taxon>Enteropneusta</taxon>
        <taxon>Harrimaniidae</taxon>
        <taxon>Saccoglossus</taxon>
    </lineage>
</organism>
<dbReference type="Proteomes" id="UP000694865">
    <property type="component" value="Unplaced"/>
</dbReference>
<dbReference type="Pfam" id="PF00219">
    <property type="entry name" value="IGFBP"/>
    <property type="match status" value="1"/>
</dbReference>
<accession>A0ABM0LYW9</accession>
<dbReference type="Gene3D" id="4.10.40.20">
    <property type="match status" value="1"/>
</dbReference>
<feature type="signal peptide" evidence="2">
    <location>
        <begin position="1"/>
        <end position="24"/>
    </location>
</feature>
<dbReference type="PROSITE" id="PS51323">
    <property type="entry name" value="IGFBP_N_2"/>
    <property type="match status" value="1"/>
</dbReference>
<keyword evidence="1" id="KW-1015">Disulfide bond</keyword>
<dbReference type="GeneID" id="102800721"/>
<evidence type="ECO:0000313" key="5">
    <source>
        <dbReference type="RefSeq" id="XP_006812960.1"/>
    </source>
</evidence>
<evidence type="ECO:0000256" key="1">
    <source>
        <dbReference type="ARBA" id="ARBA00023157"/>
    </source>
</evidence>
<dbReference type="InterPro" id="IPR009030">
    <property type="entry name" value="Growth_fac_rcpt_cys_sf"/>
</dbReference>
<proteinExistence type="predicted"/>
<dbReference type="RefSeq" id="XP_006812960.1">
    <property type="nucleotide sequence ID" value="XM_006812897.1"/>
</dbReference>